<feature type="compositionally biased region" description="Acidic residues" evidence="10">
    <location>
        <begin position="438"/>
        <end position="450"/>
    </location>
</feature>
<evidence type="ECO:0000256" key="3">
    <source>
        <dbReference type="ARBA" id="ARBA00022723"/>
    </source>
</evidence>
<feature type="region of interest" description="Disordered" evidence="10">
    <location>
        <begin position="370"/>
        <end position="389"/>
    </location>
</feature>
<reference evidence="12" key="3">
    <citation type="submission" date="2019-12" db="UniProtKB">
        <authorList>
            <consortium name="WormBaseParasite"/>
        </authorList>
    </citation>
    <scope>IDENTIFICATION</scope>
</reference>
<keyword evidence="8" id="KW-0804">Transcription</keyword>
<dbReference type="WBParaSite" id="TMUE_1000003792.4">
    <property type="protein sequence ID" value="TMUE_1000003792.4"/>
    <property type="gene ID" value="WBGene00287816"/>
</dbReference>
<organism evidence="11 12">
    <name type="scientific">Trichuris muris</name>
    <name type="common">Mouse whipworm</name>
    <dbReference type="NCBI Taxonomy" id="70415"/>
    <lineage>
        <taxon>Eukaryota</taxon>
        <taxon>Metazoa</taxon>
        <taxon>Ecdysozoa</taxon>
        <taxon>Nematoda</taxon>
        <taxon>Enoplea</taxon>
        <taxon>Dorylaimia</taxon>
        <taxon>Trichinellida</taxon>
        <taxon>Trichuridae</taxon>
        <taxon>Trichuris</taxon>
    </lineage>
</organism>
<feature type="compositionally biased region" description="Basic and acidic residues" evidence="10">
    <location>
        <begin position="473"/>
        <end position="488"/>
    </location>
</feature>
<keyword evidence="6" id="KW-0862">Zinc</keyword>
<name>A0A5S6QA03_TRIMR</name>
<dbReference type="WBParaSite" id="TMUE_1000003792.3">
    <property type="protein sequence ID" value="TMUE_1000003792.3"/>
    <property type="gene ID" value="WBGene00287816"/>
</dbReference>
<protein>
    <submittedName>
        <fullName evidence="12">Myelin transcription factor 1 domain-containing protein</fullName>
    </submittedName>
</protein>
<dbReference type="FunFam" id="4.10.320.30:FF:000001">
    <property type="entry name" value="Myelin transcription factor 1-like, a"/>
    <property type="match status" value="4"/>
</dbReference>
<dbReference type="STRING" id="70415.A0A5S6QA03"/>
<keyword evidence="9" id="KW-0539">Nucleus</keyword>
<reference evidence="11" key="1">
    <citation type="submission" date="2013-11" db="EMBL/GenBank/DDBJ databases">
        <authorList>
            <person name="Aslett M."/>
        </authorList>
    </citation>
    <scope>NUCLEOTIDE SEQUENCE [LARGE SCALE GENOMIC DNA]</scope>
    <source>
        <strain evidence="11">Edinburgh</strain>
    </source>
</reference>
<evidence type="ECO:0000256" key="5">
    <source>
        <dbReference type="ARBA" id="ARBA00022771"/>
    </source>
</evidence>
<feature type="region of interest" description="Disordered" evidence="10">
    <location>
        <begin position="756"/>
        <end position="889"/>
    </location>
</feature>
<evidence type="ECO:0000256" key="7">
    <source>
        <dbReference type="ARBA" id="ARBA00023015"/>
    </source>
</evidence>
<comment type="subcellular location">
    <subcellularLocation>
        <location evidence="1">Nucleus</location>
    </subcellularLocation>
</comment>
<evidence type="ECO:0000256" key="2">
    <source>
        <dbReference type="ARBA" id="ARBA00010194"/>
    </source>
</evidence>
<feature type="region of interest" description="Disordered" evidence="10">
    <location>
        <begin position="1"/>
        <end position="73"/>
    </location>
</feature>
<evidence type="ECO:0000256" key="4">
    <source>
        <dbReference type="ARBA" id="ARBA00022737"/>
    </source>
</evidence>
<dbReference type="PANTHER" id="PTHR10816:SF15">
    <property type="entry name" value="MYELIN TRANSCRIPTION FACTOR 1-LIKE PROTEIN"/>
    <property type="match status" value="1"/>
</dbReference>
<keyword evidence="7" id="KW-0805">Transcription regulation</keyword>
<dbReference type="Pfam" id="PF01530">
    <property type="entry name" value="zf-C2HC"/>
    <property type="match status" value="4"/>
</dbReference>
<dbReference type="WBParaSite" id="TMUE_1000003792.2">
    <property type="protein sequence ID" value="TMUE_1000003792.2"/>
    <property type="gene ID" value="WBGene00287816"/>
</dbReference>
<feature type="compositionally biased region" description="Low complexity" evidence="10">
    <location>
        <begin position="609"/>
        <end position="620"/>
    </location>
</feature>
<dbReference type="WBParaSite" id="TMUE_1000003792.1">
    <property type="protein sequence ID" value="TMUE_1000003792.1"/>
    <property type="gene ID" value="WBGene00287816"/>
</dbReference>
<dbReference type="GO" id="GO:0007399">
    <property type="term" value="P:nervous system development"/>
    <property type="evidence" value="ECO:0007669"/>
    <property type="project" value="UniProtKB-KW"/>
</dbReference>
<evidence type="ECO:0000256" key="8">
    <source>
        <dbReference type="ARBA" id="ARBA00023163"/>
    </source>
</evidence>
<dbReference type="GO" id="GO:0005634">
    <property type="term" value="C:nucleus"/>
    <property type="evidence" value="ECO:0007669"/>
    <property type="project" value="UniProtKB-SubCell"/>
</dbReference>
<evidence type="ECO:0000256" key="1">
    <source>
        <dbReference type="ARBA" id="ARBA00004123"/>
    </source>
</evidence>
<evidence type="ECO:0000256" key="10">
    <source>
        <dbReference type="SAM" id="MobiDB-lite"/>
    </source>
</evidence>
<keyword evidence="3" id="KW-0479">Metal-binding</keyword>
<proteinExistence type="inferred from homology"/>
<keyword evidence="11" id="KW-1185">Reference proteome</keyword>
<dbReference type="GO" id="GO:0008270">
    <property type="term" value="F:zinc ion binding"/>
    <property type="evidence" value="ECO:0007669"/>
    <property type="project" value="UniProtKB-KW"/>
</dbReference>
<feature type="compositionally biased region" description="Acidic residues" evidence="10">
    <location>
        <begin position="784"/>
        <end position="840"/>
    </location>
</feature>
<dbReference type="SUPFAM" id="SSF103637">
    <property type="entry name" value="CCHHC domain"/>
    <property type="match status" value="4"/>
</dbReference>
<evidence type="ECO:0000313" key="12">
    <source>
        <dbReference type="WBParaSite" id="TMUE_1000003792.1"/>
    </source>
</evidence>
<dbReference type="Proteomes" id="UP000046395">
    <property type="component" value="Unassembled WGS sequence"/>
</dbReference>
<dbReference type="PROSITE" id="PS51802">
    <property type="entry name" value="ZF_CCHHC"/>
    <property type="match status" value="4"/>
</dbReference>
<evidence type="ECO:0000256" key="9">
    <source>
        <dbReference type="ARBA" id="ARBA00023242"/>
    </source>
</evidence>
<feature type="region of interest" description="Disordered" evidence="10">
    <location>
        <begin position="306"/>
        <end position="343"/>
    </location>
</feature>
<feature type="region of interest" description="Disordered" evidence="10">
    <location>
        <begin position="426"/>
        <end position="488"/>
    </location>
</feature>
<dbReference type="InterPro" id="IPR002515">
    <property type="entry name" value="Znf_C2H2C"/>
</dbReference>
<feature type="compositionally biased region" description="Basic and acidic residues" evidence="10">
    <location>
        <begin position="597"/>
        <end position="607"/>
    </location>
</feature>
<feature type="compositionally biased region" description="Basic and acidic residues" evidence="10">
    <location>
        <begin position="842"/>
        <end position="852"/>
    </location>
</feature>
<dbReference type="AlphaFoldDB" id="A0A5S6QA03"/>
<feature type="compositionally biased region" description="Basic and acidic residues" evidence="10">
    <location>
        <begin position="13"/>
        <end position="22"/>
    </location>
</feature>
<accession>A0A5S6QA03</accession>
<keyword evidence="5" id="KW-0863">Zinc-finger</keyword>
<comment type="similarity">
    <text evidence="2">Belongs to the MYT1 family.</text>
</comment>
<feature type="compositionally biased region" description="Polar residues" evidence="10">
    <location>
        <begin position="862"/>
        <end position="877"/>
    </location>
</feature>
<dbReference type="GO" id="GO:0000978">
    <property type="term" value="F:RNA polymerase II cis-regulatory region sequence-specific DNA binding"/>
    <property type="evidence" value="ECO:0007669"/>
    <property type="project" value="TreeGrafter"/>
</dbReference>
<feature type="compositionally biased region" description="Basic and acidic residues" evidence="10">
    <location>
        <begin position="426"/>
        <end position="437"/>
    </location>
</feature>
<sequence length="889" mass="95979">MDGSSAVGGIDEGCSRSDEKVGNQEPSITAPVVPEPMDHAELRPVDIPLSKRCASAADPSEAGQPAKRRRKPDAKHIFHIVNIPNECDEDDFGSPYDNGNVCQYGECGENGFLEALEVQEKIKEKTPGAECRRVGSGSEIEKRRLSKEDHDQSRINIDFRKGNRKLHSSNVSSSSGSLILPHKMTIDPAIGAAALGKGLPNEHPAVHPGSEQPVWPKRVLEGNPFKEIKCPTPGCDGSGHSTGLYTHHRSLSGCPRKDKASPEVLALHQEAILRCPTVGCTGKGHVNSNRHTHRSVSGCPLAALEKQQKKMSRTSGQAVRPSSTGSVSLNGYPSGKSPTDVDQLRRSNSLWSSTLRKEELAERPLATIGMGETTLSPSPPTPSADGSGEALDLRVGQKLTTSSRFRESCTTALNCSSMQNGCKKEDVEADGKDAGENDREDEEGMSDEPVTESSARTILAKSESEDESCTAESHLRNEHGANTKKSEAAEVLPEGVGECTGSNNCAAMQGAEMRCPTAGCDGSGHITGNYSSHRSLSGCPKAGRPKRPKDETELLRCPVPGCDGSGHITGKYLTHRSVSGCPLPTRRTKLLLQAAQKRKDDRRRVVPELDAGSSSPLSESLRSDDNQLLHAVQPDEAPVMNPRSDKETIGFLQEWQTALPAQLLQAMRVNQLFLPSMFGVNLNMLQEQTAAAFLNHYRQMLMAAHLQNPIFTQLLAAAAATSGSSSNRYDRYPEQHFNTTDNVQWGARCKQEDLSRGERIGKSGPNVGSIQTDDDTPVEFQTASDDENGDYSDDVDDDEGEQEEDEEEEEEDEEEGEGLNSMDNEETLDDMDEVENDLEAEIAAREIMDSRDSSSSSHSICGPTNTPPTNYAANRVSTGGIGSKGVFSA</sequence>
<feature type="region of interest" description="Disordered" evidence="10">
    <location>
        <begin position="595"/>
        <end position="623"/>
    </location>
</feature>
<feature type="region of interest" description="Disordered" evidence="10">
    <location>
        <begin position="531"/>
        <end position="552"/>
    </location>
</feature>
<feature type="region of interest" description="Disordered" evidence="10">
    <location>
        <begin position="129"/>
        <end position="153"/>
    </location>
</feature>
<reference evidence="11" key="2">
    <citation type="submission" date="2014-03" db="EMBL/GenBank/DDBJ databases">
        <title>The whipworm genome and dual-species transcriptomics of an intimate host-pathogen interaction.</title>
        <authorList>
            <person name="Foth B.J."/>
            <person name="Tsai I.J."/>
            <person name="Reid A.J."/>
            <person name="Bancroft A.J."/>
            <person name="Nichol S."/>
            <person name="Tracey A."/>
            <person name="Holroyd N."/>
            <person name="Cotton J.A."/>
            <person name="Stanley E.J."/>
            <person name="Zarowiecki M."/>
            <person name="Liu J.Z."/>
            <person name="Huckvale T."/>
            <person name="Cooper P.J."/>
            <person name="Grencis R.K."/>
            <person name="Berriman M."/>
        </authorList>
    </citation>
    <scope>NUCLEOTIDE SEQUENCE [LARGE SCALE GENOMIC DNA]</scope>
    <source>
        <strain evidence="11">Edinburgh</strain>
    </source>
</reference>
<feature type="compositionally biased region" description="Polar residues" evidence="10">
    <location>
        <begin position="313"/>
        <end position="331"/>
    </location>
</feature>
<dbReference type="Gene3D" id="4.10.320.30">
    <property type="match status" value="4"/>
</dbReference>
<dbReference type="InterPro" id="IPR036060">
    <property type="entry name" value="Znf_C2H2C_sf"/>
</dbReference>
<dbReference type="PANTHER" id="PTHR10816">
    <property type="entry name" value="MYELIN TRANSCRIPTION FACTOR 1-RELATED"/>
    <property type="match status" value="1"/>
</dbReference>
<evidence type="ECO:0000256" key="6">
    <source>
        <dbReference type="ARBA" id="ARBA00022833"/>
    </source>
</evidence>
<keyword evidence="4" id="KW-0677">Repeat</keyword>
<evidence type="ECO:0000313" key="11">
    <source>
        <dbReference type="Proteomes" id="UP000046395"/>
    </source>
</evidence>
<dbReference type="GO" id="GO:0000981">
    <property type="term" value="F:DNA-binding transcription factor activity, RNA polymerase II-specific"/>
    <property type="evidence" value="ECO:0007669"/>
    <property type="project" value="TreeGrafter"/>
</dbReference>